<dbReference type="GO" id="GO:0005886">
    <property type="term" value="C:plasma membrane"/>
    <property type="evidence" value="ECO:0007669"/>
    <property type="project" value="UniProtKB-SubCell"/>
</dbReference>
<dbReference type="GO" id="GO:0015193">
    <property type="term" value="F:L-proline transmembrane transporter activity"/>
    <property type="evidence" value="ECO:0007669"/>
    <property type="project" value="TreeGrafter"/>
</dbReference>
<keyword evidence="6 14" id="KW-0769">Symport</keyword>
<evidence type="ECO:0000256" key="6">
    <source>
        <dbReference type="ARBA" id="ARBA00022847"/>
    </source>
</evidence>
<dbReference type="GO" id="GO:0031402">
    <property type="term" value="F:sodium ion binding"/>
    <property type="evidence" value="ECO:0007669"/>
    <property type="project" value="UniProtKB-UniRule"/>
</dbReference>
<comment type="subcellular location">
    <subcellularLocation>
        <location evidence="1 14">Cell membrane</location>
        <topology evidence="1 14">Multi-pass membrane protein</topology>
    </subcellularLocation>
</comment>
<keyword evidence="8 14" id="KW-0915">Sodium</keyword>
<reference evidence="15 16" key="1">
    <citation type="submission" date="2012-10" db="EMBL/GenBank/DDBJ databases">
        <authorList>
            <person name="Genoscope - CEA"/>
        </authorList>
    </citation>
    <scope>NUCLEOTIDE SEQUENCE [LARGE SCALE GENOMIC DNA]</scope>
    <source>
        <strain evidence="16">AM13 / DSM 14728</strain>
    </source>
</reference>
<comment type="function">
    <text evidence="14">Catalyzes the sodium-dependent uptake of extracellular L-proline.</text>
</comment>
<keyword evidence="7 14" id="KW-1133">Transmembrane helix</keyword>
<evidence type="ECO:0000256" key="9">
    <source>
        <dbReference type="ARBA" id="ARBA00023065"/>
    </source>
</evidence>
<feature type="transmembrane region" description="Helical" evidence="14">
    <location>
        <begin position="244"/>
        <end position="262"/>
    </location>
</feature>
<dbReference type="eggNOG" id="COG0591">
    <property type="taxonomic scope" value="Bacteria"/>
</dbReference>
<evidence type="ECO:0000256" key="1">
    <source>
        <dbReference type="ARBA" id="ARBA00004651"/>
    </source>
</evidence>
<comment type="catalytic activity">
    <reaction evidence="12">
        <text>L-proline(in) + Na(+)(in) = L-proline(out) + Na(+)(out)</text>
        <dbReference type="Rhea" id="RHEA:28967"/>
        <dbReference type="ChEBI" id="CHEBI:29101"/>
        <dbReference type="ChEBI" id="CHEBI:60039"/>
    </reaction>
</comment>
<evidence type="ECO:0000256" key="11">
    <source>
        <dbReference type="ARBA" id="ARBA00023201"/>
    </source>
</evidence>
<dbReference type="InterPro" id="IPR011851">
    <property type="entry name" value="Na/Pro_symporter"/>
</dbReference>
<feature type="transmembrane region" description="Helical" evidence="14">
    <location>
        <begin position="18"/>
        <end position="36"/>
    </location>
</feature>
<evidence type="ECO:0000256" key="5">
    <source>
        <dbReference type="ARBA" id="ARBA00022692"/>
    </source>
</evidence>
<feature type="transmembrane region" description="Helical" evidence="14">
    <location>
        <begin position="329"/>
        <end position="349"/>
    </location>
</feature>
<evidence type="ECO:0000256" key="8">
    <source>
        <dbReference type="ARBA" id="ARBA00023053"/>
    </source>
</evidence>
<dbReference type="PROSITE" id="PS50283">
    <property type="entry name" value="NA_SOLUT_SYMP_3"/>
    <property type="match status" value="1"/>
</dbReference>
<feature type="transmembrane region" description="Helical" evidence="14">
    <location>
        <begin position="201"/>
        <end position="224"/>
    </location>
</feature>
<dbReference type="AlphaFoldDB" id="L0RER2"/>
<feature type="transmembrane region" description="Helical" evidence="14">
    <location>
        <begin position="434"/>
        <end position="451"/>
    </location>
</feature>
<dbReference type="EMBL" id="FO203522">
    <property type="protein sequence ID" value="CCO24685.1"/>
    <property type="molecule type" value="Genomic_DNA"/>
</dbReference>
<dbReference type="Gene3D" id="1.20.1730.10">
    <property type="entry name" value="Sodium/glucose cotransporter"/>
    <property type="match status" value="1"/>
</dbReference>
<dbReference type="HOGENOM" id="CLU_018808_15_2_7"/>
<dbReference type="PANTHER" id="PTHR48086">
    <property type="entry name" value="SODIUM/PROLINE SYMPORTER-RELATED"/>
    <property type="match status" value="1"/>
</dbReference>
<comment type="similarity">
    <text evidence="2 13">Belongs to the sodium:solute symporter (SSF) (TC 2.A.21) family.</text>
</comment>
<name>L0RER2_9BACT</name>
<evidence type="ECO:0000256" key="4">
    <source>
        <dbReference type="ARBA" id="ARBA00022475"/>
    </source>
</evidence>
<keyword evidence="11 14" id="KW-0739">Sodium transport</keyword>
<keyword evidence="3 14" id="KW-0813">Transport</keyword>
<keyword evidence="16" id="KW-1185">Reference proteome</keyword>
<keyword evidence="14" id="KW-0029">Amino-acid transport</keyword>
<feature type="transmembrane region" description="Helical" evidence="14">
    <location>
        <begin position="463"/>
        <end position="481"/>
    </location>
</feature>
<keyword evidence="5 14" id="KW-0812">Transmembrane</keyword>
<dbReference type="STRING" id="1121451.DESAM_22418"/>
<feature type="transmembrane region" description="Helical" evidence="14">
    <location>
        <begin position="133"/>
        <end position="157"/>
    </location>
</feature>
<evidence type="ECO:0000256" key="7">
    <source>
        <dbReference type="ARBA" id="ARBA00022989"/>
    </source>
</evidence>
<dbReference type="RefSeq" id="WP_015337285.1">
    <property type="nucleotide sequence ID" value="NC_020055.1"/>
</dbReference>
<dbReference type="Pfam" id="PF00474">
    <property type="entry name" value="SSF"/>
    <property type="match status" value="1"/>
</dbReference>
<dbReference type="Proteomes" id="UP000010808">
    <property type="component" value="Chromosome"/>
</dbReference>
<organism evidence="15 16">
    <name type="scientific">Maridesulfovibrio hydrothermalis AM13 = DSM 14728</name>
    <dbReference type="NCBI Taxonomy" id="1121451"/>
    <lineage>
        <taxon>Bacteria</taxon>
        <taxon>Pseudomonadati</taxon>
        <taxon>Thermodesulfobacteriota</taxon>
        <taxon>Desulfovibrionia</taxon>
        <taxon>Desulfovibrionales</taxon>
        <taxon>Desulfovibrionaceae</taxon>
        <taxon>Maridesulfovibrio</taxon>
    </lineage>
</organism>
<dbReference type="NCBIfam" id="TIGR00813">
    <property type="entry name" value="sss"/>
    <property type="match status" value="1"/>
</dbReference>
<feature type="transmembrane region" description="Helical" evidence="14">
    <location>
        <begin position="404"/>
        <end position="427"/>
    </location>
</feature>
<feature type="transmembrane region" description="Helical" evidence="14">
    <location>
        <begin position="380"/>
        <end position="398"/>
    </location>
</feature>
<evidence type="ECO:0000256" key="2">
    <source>
        <dbReference type="ARBA" id="ARBA00006434"/>
    </source>
</evidence>
<dbReference type="InterPro" id="IPR038377">
    <property type="entry name" value="Na/Glc_symporter_sf"/>
</dbReference>
<protein>
    <recommendedName>
        <fullName evidence="14">Sodium/proline symporter</fullName>
    </recommendedName>
    <alternativeName>
        <fullName evidence="14">Proline permease</fullName>
    </alternativeName>
</protein>
<evidence type="ECO:0000313" key="15">
    <source>
        <dbReference type="EMBL" id="CCO24685.1"/>
    </source>
</evidence>
<dbReference type="InterPro" id="IPR001734">
    <property type="entry name" value="Na/solute_symporter"/>
</dbReference>
<evidence type="ECO:0000256" key="12">
    <source>
        <dbReference type="ARBA" id="ARBA00033708"/>
    </source>
</evidence>
<evidence type="ECO:0000256" key="10">
    <source>
        <dbReference type="ARBA" id="ARBA00023136"/>
    </source>
</evidence>
<dbReference type="PANTHER" id="PTHR48086:SF3">
    <property type="entry name" value="SODIUM_PROLINE SYMPORTER"/>
    <property type="match status" value="1"/>
</dbReference>
<evidence type="ECO:0000256" key="13">
    <source>
        <dbReference type="RuleBase" id="RU362091"/>
    </source>
</evidence>
<dbReference type="CDD" id="cd11475">
    <property type="entry name" value="SLC5sbd_PutP"/>
    <property type="match status" value="1"/>
</dbReference>
<dbReference type="PATRIC" id="fig|1121451.3.peg.2633"/>
<feature type="transmembrane region" description="Helical" evidence="14">
    <location>
        <begin position="169"/>
        <end position="194"/>
    </location>
</feature>
<dbReference type="GO" id="GO:0015824">
    <property type="term" value="P:proline transport"/>
    <property type="evidence" value="ECO:0007669"/>
    <property type="project" value="UniProtKB-UniRule"/>
</dbReference>
<proteinExistence type="inferred from homology"/>
<dbReference type="GO" id="GO:0005298">
    <property type="term" value="F:proline:sodium symporter activity"/>
    <property type="evidence" value="ECO:0007669"/>
    <property type="project" value="UniProtKB-UniRule"/>
</dbReference>
<evidence type="ECO:0000313" key="16">
    <source>
        <dbReference type="Proteomes" id="UP000010808"/>
    </source>
</evidence>
<keyword evidence="4 14" id="KW-1003">Cell membrane</keyword>
<dbReference type="InterPro" id="IPR050277">
    <property type="entry name" value="Sodium:Solute_Symporter"/>
</dbReference>
<gene>
    <name evidence="15" type="primary">putP</name>
    <name evidence="15" type="ORF">DESAM_22418</name>
</gene>
<feature type="transmembrane region" description="Helical" evidence="14">
    <location>
        <begin position="86"/>
        <end position="103"/>
    </location>
</feature>
<sequence length="501" mass="54183">MFYLLVQKGFNVIQTETLLTFGVYLVFLLAVGWYFYKRTSNLEGYILGGRGLGGWVTALSAQASDMSGWLLMGLPGAVYLGGMNEAWIAIGLFIGTALNWIFVSSRLRVYTELTDTLTISSFFEKRFRDPTSLLRVGSAVIILIFFTIYSSSGLVAAGKLFESMFNMDYSVAVISGTVIIVAYTFLGGFMAVCWTDFFQGALMFFAIILVPILGTIDNGGISVIESEMAARNIATSLFHDGSGKALSVMAVISTMAWGLGYFGQPHILTRFMGISSVRELPKATIVALTWVVISLTGAVIVGMVAIPMFDGLHGGDQEKVFIYMIGKLFNPWLGGVLLAAILSAIMSTIDSQLLVSSSALTEDFYKKILRREASQKELMLVGRLCVLVISIIALSMALTPGNTILGLVSYAWGGFGAAFGPVVLFALFSRKTTWVSALSGMIVGTVVLVFWKDAGFGAQLYEIVPGFAANFVTITVVNMIAPQKDEAILAAFDEMKVGLKK</sequence>
<keyword evidence="9 14" id="KW-0406">Ion transport</keyword>
<dbReference type="NCBIfam" id="TIGR02121">
    <property type="entry name" value="Na_Pro_sym"/>
    <property type="match status" value="1"/>
</dbReference>
<feature type="transmembrane region" description="Helical" evidence="14">
    <location>
        <begin position="283"/>
        <end position="309"/>
    </location>
</feature>
<accession>L0RER2</accession>
<keyword evidence="10 14" id="KW-0472">Membrane</keyword>
<evidence type="ECO:0000256" key="14">
    <source>
        <dbReference type="RuleBase" id="RU366012"/>
    </source>
</evidence>
<evidence type="ECO:0000256" key="3">
    <source>
        <dbReference type="ARBA" id="ARBA00022448"/>
    </source>
</evidence>
<dbReference type="KEGG" id="dhy:DESAM_22418"/>